<keyword evidence="1" id="KW-0472">Membrane</keyword>
<dbReference type="Proteomes" id="UP000315377">
    <property type="component" value="Chromosome"/>
</dbReference>
<evidence type="ECO:0000313" key="3">
    <source>
        <dbReference type="Proteomes" id="UP000315377"/>
    </source>
</evidence>
<proteinExistence type="predicted"/>
<sequence>MYRLTIRRDVNYALFFCFVIMMSIIITGCTSEEKLPSSSGDWRISSVTLNGYLYRITEEMVMDIDHKIGTIEKYSDEESFLRSIEDTFSNTYPVGTNLYSIKGIPVDEAIAAEVKNNTYHKLICEGMINGNGSGELK</sequence>
<keyword evidence="1" id="KW-1133">Transmembrane helix</keyword>
<protein>
    <submittedName>
        <fullName evidence="2">Uncharacterized protein</fullName>
    </submittedName>
</protein>
<keyword evidence="1" id="KW-0812">Transmembrane</keyword>
<gene>
    <name evidence="2" type="ORF">FLT43_16855</name>
</gene>
<organism evidence="2 3">
    <name type="scientific">Paenibacillus thiaminolyticus</name>
    <name type="common">Bacillus thiaminolyticus</name>
    <dbReference type="NCBI Taxonomy" id="49283"/>
    <lineage>
        <taxon>Bacteria</taxon>
        <taxon>Bacillati</taxon>
        <taxon>Bacillota</taxon>
        <taxon>Bacilli</taxon>
        <taxon>Bacillales</taxon>
        <taxon>Paenibacillaceae</taxon>
        <taxon>Paenibacillus</taxon>
    </lineage>
</organism>
<dbReference type="EMBL" id="CP041405">
    <property type="protein sequence ID" value="QDM44967.1"/>
    <property type="molecule type" value="Genomic_DNA"/>
</dbReference>
<dbReference type="AlphaFoldDB" id="A0AAP9DVE3"/>
<reference evidence="2 3" key="1">
    <citation type="submission" date="2019-07" db="EMBL/GenBank/DDBJ databases">
        <title>Paenibacillus thiaminolyticus NRRL B-4156.</title>
        <authorList>
            <person name="Hehnly C."/>
            <person name="Zhang L."/>
        </authorList>
    </citation>
    <scope>NUCLEOTIDE SEQUENCE [LARGE SCALE GENOMIC DNA]</scope>
    <source>
        <strain evidence="2 3">NRRL B-4156</strain>
    </source>
</reference>
<evidence type="ECO:0000256" key="1">
    <source>
        <dbReference type="SAM" id="Phobius"/>
    </source>
</evidence>
<accession>A0AAP9DVE3</accession>
<name>A0AAP9DVE3_PANTH</name>
<feature type="transmembrane region" description="Helical" evidence="1">
    <location>
        <begin position="12"/>
        <end position="28"/>
    </location>
</feature>
<dbReference type="PROSITE" id="PS51257">
    <property type="entry name" value="PROKAR_LIPOPROTEIN"/>
    <property type="match status" value="1"/>
</dbReference>
<evidence type="ECO:0000313" key="2">
    <source>
        <dbReference type="EMBL" id="QDM44967.1"/>
    </source>
</evidence>